<feature type="region of interest" description="Disordered" evidence="1">
    <location>
        <begin position="168"/>
        <end position="195"/>
    </location>
</feature>
<name>A0ABS0JNA3_9ACTN</name>
<reference evidence="2 3" key="1">
    <citation type="submission" date="2020-11" db="EMBL/GenBank/DDBJ databases">
        <title>Sequencing the genomes of 1000 actinobacteria strains.</title>
        <authorList>
            <person name="Klenk H.-P."/>
        </authorList>
    </citation>
    <scope>NUCLEOTIDE SEQUENCE [LARGE SCALE GENOMIC DNA]</scope>
    <source>
        <strain evidence="2 3">DSM 101692</strain>
    </source>
</reference>
<feature type="region of interest" description="Disordered" evidence="1">
    <location>
        <begin position="39"/>
        <end position="59"/>
    </location>
</feature>
<evidence type="ECO:0000313" key="3">
    <source>
        <dbReference type="Proteomes" id="UP000614915"/>
    </source>
</evidence>
<evidence type="ECO:0000256" key="1">
    <source>
        <dbReference type="SAM" id="MobiDB-lite"/>
    </source>
</evidence>
<protein>
    <submittedName>
        <fullName evidence="2">Uncharacterized protein</fullName>
    </submittedName>
</protein>
<organism evidence="2 3">
    <name type="scientific">Micromonospora ureilytica</name>
    <dbReference type="NCBI Taxonomy" id="709868"/>
    <lineage>
        <taxon>Bacteria</taxon>
        <taxon>Bacillati</taxon>
        <taxon>Actinomycetota</taxon>
        <taxon>Actinomycetes</taxon>
        <taxon>Micromonosporales</taxon>
        <taxon>Micromonosporaceae</taxon>
        <taxon>Micromonospora</taxon>
    </lineage>
</organism>
<dbReference type="Proteomes" id="UP000614915">
    <property type="component" value="Unassembled WGS sequence"/>
</dbReference>
<sequence length="247" mass="27024">MPFDVGIGPGSVVAHFRRPFDRFPSAGAGGDRHRRHAHQQADCRSPELPSAHRRASSWSPGAVTVHRRRACGSAPGSAHPEPFIALLHSPLRIFYKSGVLCRPMVKVRLASHPRGEHRLTLADTTEAIQANTLRDDRWWWRVSTLRPGQWSSELSLLMGRRRAGWARRSLATGRGSGTSRPHPGIRTGLSADRRVASPSSEAVESTLAGSGGQVGFCAIRNTIASVQSRSVFAIVEEHLAAREGTWR</sequence>
<proteinExistence type="predicted"/>
<dbReference type="EMBL" id="JADOTX010000001">
    <property type="protein sequence ID" value="MBG6068540.1"/>
    <property type="molecule type" value="Genomic_DNA"/>
</dbReference>
<gene>
    <name evidence="2" type="ORF">IW248_004827</name>
</gene>
<keyword evidence="3" id="KW-1185">Reference proteome</keyword>
<accession>A0ABS0JNA3</accession>
<evidence type="ECO:0000313" key="2">
    <source>
        <dbReference type="EMBL" id="MBG6068540.1"/>
    </source>
</evidence>
<comment type="caution">
    <text evidence="2">The sequence shown here is derived from an EMBL/GenBank/DDBJ whole genome shotgun (WGS) entry which is preliminary data.</text>
</comment>